<dbReference type="AlphaFoldDB" id="A0A7J7Y0E9"/>
<feature type="compositionally biased region" description="Basic and acidic residues" evidence="1">
    <location>
        <begin position="1"/>
        <end position="10"/>
    </location>
</feature>
<evidence type="ECO:0000256" key="1">
    <source>
        <dbReference type="SAM" id="MobiDB-lite"/>
    </source>
</evidence>
<dbReference type="VEuPathDB" id="HostDB:LOC118656586"/>
<evidence type="ECO:0000313" key="3">
    <source>
        <dbReference type="Proteomes" id="UP000527355"/>
    </source>
</evidence>
<sequence>MADHHPERGPCRPLKVQKGKQTQRARVARKSRTPEEVYLRRRPTRPMPIPTSKRKPVQDPCLSPGSPGRKPEVTSPTSPFKKAEGSACSPSGLNPGRSVPVTGTPRPACARFVQDATHSVQQTHNKPHSGSSTHGLGHTLMSQEQARFPDGNSPSMPHPAAQSGCQDSNLSTKAPGKRAAQTSIQLCQKAREKRRIRPCLCPQKSMHTADLQPPHVIGPLAKTLQPCQVPPSPRIPYQPIRMAFKRFHGGQWSCRLVTAPSSPPAEKPRSAVQSPPHLRQVRGTLSQGPWAVLQEDLQLSSSSEESEGQ</sequence>
<feature type="region of interest" description="Disordered" evidence="1">
    <location>
        <begin position="259"/>
        <end position="287"/>
    </location>
</feature>
<feature type="region of interest" description="Disordered" evidence="1">
    <location>
        <begin position="1"/>
        <end position="185"/>
    </location>
</feature>
<comment type="caution">
    <text evidence="2">The sequence shown here is derived from an EMBL/GenBank/DDBJ whole genome shotgun (WGS) entry which is preliminary data.</text>
</comment>
<dbReference type="InterPro" id="IPR039213">
    <property type="entry name" value="FAM90"/>
</dbReference>
<accession>A0A7J7Y0E9</accession>
<feature type="compositionally biased region" description="Basic residues" evidence="1">
    <location>
        <begin position="15"/>
        <end position="31"/>
    </location>
</feature>
<feature type="compositionally biased region" description="Polar residues" evidence="1">
    <location>
        <begin position="116"/>
        <end position="145"/>
    </location>
</feature>
<proteinExistence type="predicted"/>
<evidence type="ECO:0000313" key="2">
    <source>
        <dbReference type="EMBL" id="KAF6355359.1"/>
    </source>
</evidence>
<feature type="compositionally biased region" description="Polar residues" evidence="1">
    <location>
        <begin position="163"/>
        <end position="172"/>
    </location>
</feature>
<dbReference type="EMBL" id="JABWUV010000005">
    <property type="protein sequence ID" value="KAF6355359.1"/>
    <property type="molecule type" value="Genomic_DNA"/>
</dbReference>
<dbReference type="PANTHER" id="PTHR16035">
    <property type="entry name" value="PROTEIN FAM90A1"/>
    <property type="match status" value="1"/>
</dbReference>
<name>A0A7J7Y0E9_MYOMY</name>
<keyword evidence="3" id="KW-1185">Reference proteome</keyword>
<dbReference type="PANTHER" id="PTHR16035:SF14">
    <property type="entry name" value="FAMILY WITH SEQUENCE SIMILARITY 90 MEMBER A11, PSEUDOGENE-RELATED"/>
    <property type="match status" value="1"/>
</dbReference>
<protein>
    <submittedName>
        <fullName evidence="2">Uncharacterized protein</fullName>
    </submittedName>
</protein>
<dbReference type="Proteomes" id="UP000527355">
    <property type="component" value="Unassembled WGS sequence"/>
</dbReference>
<organism evidence="2 3">
    <name type="scientific">Myotis myotis</name>
    <name type="common">Greater mouse-eared bat</name>
    <name type="synonym">Vespertilio myotis</name>
    <dbReference type="NCBI Taxonomy" id="51298"/>
    <lineage>
        <taxon>Eukaryota</taxon>
        <taxon>Metazoa</taxon>
        <taxon>Chordata</taxon>
        <taxon>Craniata</taxon>
        <taxon>Vertebrata</taxon>
        <taxon>Euteleostomi</taxon>
        <taxon>Mammalia</taxon>
        <taxon>Eutheria</taxon>
        <taxon>Laurasiatheria</taxon>
        <taxon>Chiroptera</taxon>
        <taxon>Yangochiroptera</taxon>
        <taxon>Vespertilionidae</taxon>
        <taxon>Myotis</taxon>
    </lineage>
</organism>
<reference evidence="2 3" key="1">
    <citation type="journal article" date="2020" name="Nature">
        <title>Six reference-quality genomes reveal evolution of bat adaptations.</title>
        <authorList>
            <person name="Jebb D."/>
            <person name="Huang Z."/>
            <person name="Pippel M."/>
            <person name="Hughes G.M."/>
            <person name="Lavrichenko K."/>
            <person name="Devanna P."/>
            <person name="Winkler S."/>
            <person name="Jermiin L.S."/>
            <person name="Skirmuntt E.C."/>
            <person name="Katzourakis A."/>
            <person name="Burkitt-Gray L."/>
            <person name="Ray D.A."/>
            <person name="Sullivan K.A.M."/>
            <person name="Roscito J.G."/>
            <person name="Kirilenko B.M."/>
            <person name="Davalos L.M."/>
            <person name="Corthals A.P."/>
            <person name="Power M.L."/>
            <person name="Jones G."/>
            <person name="Ransome R.D."/>
            <person name="Dechmann D.K.N."/>
            <person name="Locatelli A.G."/>
            <person name="Puechmaille S.J."/>
            <person name="Fedrigo O."/>
            <person name="Jarvis E.D."/>
            <person name="Hiller M."/>
            <person name="Vernes S.C."/>
            <person name="Myers E.W."/>
            <person name="Teeling E.C."/>
        </authorList>
    </citation>
    <scope>NUCLEOTIDE SEQUENCE [LARGE SCALE GENOMIC DNA]</scope>
    <source>
        <strain evidence="2">MMyoMyo1</strain>
        <tissue evidence="2">Flight muscle</tissue>
    </source>
</reference>
<gene>
    <name evidence="2" type="ORF">mMyoMyo1_011521</name>
</gene>